<proteinExistence type="predicted"/>
<protein>
    <submittedName>
        <fullName evidence="1">Uncharacterized protein</fullName>
    </submittedName>
</protein>
<name>A0AAW9CA84_KLUCR</name>
<dbReference type="EMBL" id="JAUEQX010000019">
    <property type="protein sequence ID" value="MDW3779194.1"/>
    <property type="molecule type" value="Genomic_DNA"/>
</dbReference>
<accession>A0AAW9CA84</accession>
<gene>
    <name evidence="1" type="ORF">QWU01_20525</name>
</gene>
<organism evidence="1 2">
    <name type="scientific">Kluyvera cryocrescens</name>
    <name type="common">Kluyvera citrophila</name>
    <dbReference type="NCBI Taxonomy" id="580"/>
    <lineage>
        <taxon>Bacteria</taxon>
        <taxon>Pseudomonadati</taxon>
        <taxon>Pseudomonadota</taxon>
        <taxon>Gammaproteobacteria</taxon>
        <taxon>Enterobacterales</taxon>
        <taxon>Enterobacteriaceae</taxon>
        <taxon>Kluyvera</taxon>
    </lineage>
</organism>
<reference evidence="1" key="1">
    <citation type="journal article" date="2023" name="J Glob Antimicrob Resist">
        <title>Emergence of NDM-1 and KPC-3 carbapenemases in Kluyvera cryocrescens: Investigating genetic heterogeneity and acquisition routes of blaNDM-1 in Enterobacterales species in Portugal.</title>
        <authorList>
            <person name="Loiodice M."/>
            <person name="Ribeiro M."/>
            <person name="Peixe L."/>
            <person name="Novais A."/>
        </authorList>
    </citation>
    <scope>NUCLEOTIDE SEQUENCE</scope>
    <source>
        <strain evidence="1">K629</strain>
    </source>
</reference>
<dbReference type="Proteomes" id="UP001276300">
    <property type="component" value="Unassembled WGS sequence"/>
</dbReference>
<evidence type="ECO:0000313" key="2">
    <source>
        <dbReference type="Proteomes" id="UP001276300"/>
    </source>
</evidence>
<sequence>MLHECVINPSLLLDFAKNRRDYSDFIRKFTLGSSFIYCDFPQIKKMKRKIFELQDPNANDLEKTRLIELINSIGEFHKAKRLNIYNGDLNWSENILRENEKHSFGHVVSADNLDIPNYLNFNGFLEINYPLQKRIRKSIEDIDGSTSSLLRLSAEVILVDPYFKGSDRWLNVLKAIVASVFNYNSNDEINIIIIFDGSKQNATTAEHIKYNIQRVNITIPEGKKLNIIIRSLSEKAGGPSLHNRYLLTELGGFCFPYGLDESDATDDIFILNKENHNINWLQYTDSNYYNVIEEVLINY</sequence>
<dbReference type="AlphaFoldDB" id="A0AAW9CA84"/>
<comment type="caution">
    <text evidence="1">The sequence shown here is derived from an EMBL/GenBank/DDBJ whole genome shotgun (WGS) entry which is preliminary data.</text>
</comment>
<dbReference type="RefSeq" id="WP_318243058.1">
    <property type="nucleotide sequence ID" value="NZ_JAUEQX010000019.1"/>
</dbReference>
<evidence type="ECO:0000313" key="1">
    <source>
        <dbReference type="EMBL" id="MDW3779194.1"/>
    </source>
</evidence>